<name>L8WZ25_THACA</name>
<dbReference type="HOGENOM" id="CLU_2279376_0_0_1"/>
<feature type="region of interest" description="Disordered" evidence="1">
    <location>
        <begin position="82"/>
        <end position="102"/>
    </location>
</feature>
<sequence>MHTLITLRCRTLFGLEIYSKSSSRHRNFASCVAGSRLRPPTFVRITGQSVPKKDMSATPSSIQKATENRVFKRIDGSNVYVSYPNDASKGDDAGRGQAKAPP</sequence>
<protein>
    <submittedName>
        <fullName evidence="2">Uncharacterized protein</fullName>
    </submittedName>
</protein>
<evidence type="ECO:0000313" key="2">
    <source>
        <dbReference type="EMBL" id="ELU43316.1"/>
    </source>
</evidence>
<proteinExistence type="predicted"/>
<evidence type="ECO:0000256" key="1">
    <source>
        <dbReference type="SAM" id="MobiDB-lite"/>
    </source>
</evidence>
<evidence type="ECO:0000313" key="3">
    <source>
        <dbReference type="Proteomes" id="UP000011668"/>
    </source>
</evidence>
<accession>L8WZ25</accession>
<dbReference type="Proteomes" id="UP000011668">
    <property type="component" value="Unassembled WGS sequence"/>
</dbReference>
<organism evidence="2 3">
    <name type="scientific">Thanatephorus cucumeris (strain AG1-IA)</name>
    <name type="common">Rice sheath blight fungus</name>
    <name type="synonym">Rhizoctonia solani</name>
    <dbReference type="NCBI Taxonomy" id="983506"/>
    <lineage>
        <taxon>Eukaryota</taxon>
        <taxon>Fungi</taxon>
        <taxon>Dikarya</taxon>
        <taxon>Basidiomycota</taxon>
        <taxon>Agaricomycotina</taxon>
        <taxon>Agaricomycetes</taxon>
        <taxon>Cantharellales</taxon>
        <taxon>Ceratobasidiaceae</taxon>
        <taxon>Rhizoctonia</taxon>
        <taxon>Rhizoctonia solani AG-1</taxon>
    </lineage>
</organism>
<comment type="caution">
    <text evidence="2">The sequence shown here is derived from an EMBL/GenBank/DDBJ whole genome shotgun (WGS) entry which is preliminary data.</text>
</comment>
<gene>
    <name evidence="2" type="ORF">AG1IA_02652</name>
</gene>
<reference evidence="2 3" key="1">
    <citation type="journal article" date="2013" name="Nat. Commun.">
        <title>The evolution and pathogenic mechanisms of the rice sheath blight pathogen.</title>
        <authorList>
            <person name="Zheng A."/>
            <person name="Lin R."/>
            <person name="Xu L."/>
            <person name="Qin P."/>
            <person name="Tang C."/>
            <person name="Ai P."/>
            <person name="Zhang D."/>
            <person name="Liu Y."/>
            <person name="Sun Z."/>
            <person name="Feng H."/>
            <person name="Wang Y."/>
            <person name="Chen Y."/>
            <person name="Liang X."/>
            <person name="Fu R."/>
            <person name="Li Q."/>
            <person name="Zhang J."/>
            <person name="Yu X."/>
            <person name="Xie Z."/>
            <person name="Ding L."/>
            <person name="Guan P."/>
            <person name="Tang J."/>
            <person name="Liang Y."/>
            <person name="Wang S."/>
            <person name="Deng Q."/>
            <person name="Li S."/>
            <person name="Zhu J."/>
            <person name="Wang L."/>
            <person name="Liu H."/>
            <person name="Li P."/>
        </authorList>
    </citation>
    <scope>NUCLEOTIDE SEQUENCE [LARGE SCALE GENOMIC DNA]</scope>
    <source>
        <strain evidence="3">AG-1 IA</strain>
    </source>
</reference>
<dbReference type="AlphaFoldDB" id="L8WZ25"/>
<keyword evidence="3" id="KW-1185">Reference proteome</keyword>
<dbReference type="EMBL" id="AFRT01000580">
    <property type="protein sequence ID" value="ELU43316.1"/>
    <property type="molecule type" value="Genomic_DNA"/>
</dbReference>